<accession>A0AAV4XAZ3</accession>
<dbReference type="Proteomes" id="UP001054945">
    <property type="component" value="Unassembled WGS sequence"/>
</dbReference>
<evidence type="ECO:0000256" key="1">
    <source>
        <dbReference type="SAM" id="MobiDB-lite"/>
    </source>
</evidence>
<organism evidence="2 3">
    <name type="scientific">Caerostris extrusa</name>
    <name type="common">Bark spider</name>
    <name type="synonym">Caerostris bankana</name>
    <dbReference type="NCBI Taxonomy" id="172846"/>
    <lineage>
        <taxon>Eukaryota</taxon>
        <taxon>Metazoa</taxon>
        <taxon>Ecdysozoa</taxon>
        <taxon>Arthropoda</taxon>
        <taxon>Chelicerata</taxon>
        <taxon>Arachnida</taxon>
        <taxon>Araneae</taxon>
        <taxon>Araneomorphae</taxon>
        <taxon>Entelegynae</taxon>
        <taxon>Araneoidea</taxon>
        <taxon>Araneidae</taxon>
        <taxon>Caerostris</taxon>
    </lineage>
</organism>
<sequence>MFESEAQLTFLAAGRRFAGPTRHPRVGEPAPNSKNESQKSQMALILGCSSEIECECSLEEEDWVPFFFFPRGEESKIQFKESML</sequence>
<dbReference type="EMBL" id="BPLR01000127">
    <property type="protein sequence ID" value="GIY92337.1"/>
    <property type="molecule type" value="Genomic_DNA"/>
</dbReference>
<reference evidence="2 3" key="1">
    <citation type="submission" date="2021-06" db="EMBL/GenBank/DDBJ databases">
        <title>Caerostris extrusa draft genome.</title>
        <authorList>
            <person name="Kono N."/>
            <person name="Arakawa K."/>
        </authorList>
    </citation>
    <scope>NUCLEOTIDE SEQUENCE [LARGE SCALE GENOMIC DNA]</scope>
</reference>
<comment type="caution">
    <text evidence="2">The sequence shown here is derived from an EMBL/GenBank/DDBJ whole genome shotgun (WGS) entry which is preliminary data.</text>
</comment>
<protein>
    <submittedName>
        <fullName evidence="2">Uncharacterized protein</fullName>
    </submittedName>
</protein>
<keyword evidence="3" id="KW-1185">Reference proteome</keyword>
<dbReference type="AlphaFoldDB" id="A0AAV4XAZ3"/>
<proteinExistence type="predicted"/>
<evidence type="ECO:0000313" key="3">
    <source>
        <dbReference type="Proteomes" id="UP001054945"/>
    </source>
</evidence>
<evidence type="ECO:0000313" key="2">
    <source>
        <dbReference type="EMBL" id="GIY92337.1"/>
    </source>
</evidence>
<gene>
    <name evidence="2" type="ORF">CEXT_229471</name>
</gene>
<name>A0AAV4XAZ3_CAEEX</name>
<feature type="region of interest" description="Disordered" evidence="1">
    <location>
        <begin position="15"/>
        <end position="38"/>
    </location>
</feature>